<dbReference type="AlphaFoldDB" id="A0A444Z951"/>
<proteinExistence type="predicted"/>
<keyword evidence="2" id="KW-1185">Reference proteome</keyword>
<gene>
    <name evidence="1" type="ORF">Ahy_B05g079189</name>
</gene>
<evidence type="ECO:0000313" key="2">
    <source>
        <dbReference type="Proteomes" id="UP000289738"/>
    </source>
</evidence>
<dbReference type="EMBL" id="SDMP01000015">
    <property type="protein sequence ID" value="RYR10711.1"/>
    <property type="molecule type" value="Genomic_DNA"/>
</dbReference>
<comment type="caution">
    <text evidence="1">The sequence shown here is derived from an EMBL/GenBank/DDBJ whole genome shotgun (WGS) entry which is preliminary data.</text>
</comment>
<reference evidence="1 2" key="1">
    <citation type="submission" date="2019-01" db="EMBL/GenBank/DDBJ databases">
        <title>Sequencing of cultivated peanut Arachis hypogaea provides insights into genome evolution and oil improvement.</title>
        <authorList>
            <person name="Chen X."/>
        </authorList>
    </citation>
    <scope>NUCLEOTIDE SEQUENCE [LARGE SCALE GENOMIC DNA]</scope>
    <source>
        <strain evidence="2">cv. Fuhuasheng</strain>
        <tissue evidence="1">Leaves</tissue>
    </source>
</reference>
<protein>
    <submittedName>
        <fullName evidence="1">Uncharacterized protein</fullName>
    </submittedName>
</protein>
<evidence type="ECO:0000313" key="1">
    <source>
        <dbReference type="EMBL" id="RYR10711.1"/>
    </source>
</evidence>
<accession>A0A444Z951</accession>
<dbReference type="PANTHER" id="PTHR47718:SF13">
    <property type="entry name" value="OS09G0290500 PROTEIN"/>
    <property type="match status" value="1"/>
</dbReference>
<sequence>MLKQHKQLSMFDRRIIENNNEADSKPSKAYQSFVAAGGGHHKLRFIEKDVENYVTRKVHDAKEFGTYLFRMKEKNQNFFYELELEAGESIKNAFWTDAQSWAAFEYFKNVVSFDTTYNTNRYFAMLA</sequence>
<organism evidence="1 2">
    <name type="scientific">Arachis hypogaea</name>
    <name type="common">Peanut</name>
    <dbReference type="NCBI Taxonomy" id="3818"/>
    <lineage>
        <taxon>Eukaryota</taxon>
        <taxon>Viridiplantae</taxon>
        <taxon>Streptophyta</taxon>
        <taxon>Embryophyta</taxon>
        <taxon>Tracheophyta</taxon>
        <taxon>Spermatophyta</taxon>
        <taxon>Magnoliopsida</taxon>
        <taxon>eudicotyledons</taxon>
        <taxon>Gunneridae</taxon>
        <taxon>Pentapetalae</taxon>
        <taxon>rosids</taxon>
        <taxon>fabids</taxon>
        <taxon>Fabales</taxon>
        <taxon>Fabaceae</taxon>
        <taxon>Papilionoideae</taxon>
        <taxon>50 kb inversion clade</taxon>
        <taxon>dalbergioids sensu lato</taxon>
        <taxon>Dalbergieae</taxon>
        <taxon>Pterocarpus clade</taxon>
        <taxon>Arachis</taxon>
    </lineage>
</organism>
<dbReference type="Proteomes" id="UP000289738">
    <property type="component" value="Chromosome B05"/>
</dbReference>
<dbReference type="PANTHER" id="PTHR47718">
    <property type="entry name" value="OS01G0519700 PROTEIN"/>
    <property type="match status" value="1"/>
</dbReference>
<name>A0A444Z951_ARAHY</name>